<sequence length="405" mass="47700">MFDINEPPVVRITRQRFLKQRRLFIYFIFFVFFASFSYIIFSGKSKRAHSRKQIMKHINSSNNPKPIIPLPNVDVLAHLDNKYSNYSIPENTLIELWNFVQKSPINPKTGQHYIMYSIANAGLSEFILNCVCSMRLANIPSNYHVTIALDFETYEALQNIGANVILWKSNFIKKAVNNVKIVEFYNIIKVKPTILHQFLLWNVEPILVDADTIFNENPLHLFNDEVDFQVQCDSKEYYEIPYNVYPVPWQVNLGFYKVRPSSTVMKLMPVWLERMYNSPKVHDQSSLRKILKEYPTKWVKNDTNDTVIVDTTKLFGDEYPNLTFRFLDPMLITNAGGLFMEGRYNWSNQAQRLGLKRPEFIHFFHCGKNALKKSYMRDNDMWFIDKDKKCLDHQPEGSLSLTVWR</sequence>
<dbReference type="InterPro" id="IPR005069">
    <property type="entry name" value="Nucl-diP-sugar_transferase"/>
</dbReference>
<reference evidence="4" key="1">
    <citation type="submission" date="2016-10" db="EMBL/GenBank/DDBJ databases">
        <authorList>
            <person name="Benchimol M."/>
            <person name="Almeida L.G."/>
            <person name="Vasconcelos A.T."/>
            <person name="Perreira-Neves A."/>
            <person name="Rosa I.A."/>
            <person name="Tasca T."/>
            <person name="Bogo M.R."/>
            <person name="de Souza W."/>
        </authorList>
    </citation>
    <scope>NUCLEOTIDE SEQUENCE [LARGE SCALE GENOMIC DNA]</scope>
    <source>
        <strain evidence="4">K</strain>
    </source>
</reference>
<organism evidence="4 5">
    <name type="scientific">Tritrichomonas foetus</name>
    <dbReference type="NCBI Taxonomy" id="1144522"/>
    <lineage>
        <taxon>Eukaryota</taxon>
        <taxon>Metamonada</taxon>
        <taxon>Parabasalia</taxon>
        <taxon>Tritrichomonadida</taxon>
        <taxon>Tritrichomonadidae</taxon>
        <taxon>Tritrichomonas</taxon>
    </lineage>
</organism>
<dbReference type="AlphaFoldDB" id="A0A1J4K1X3"/>
<dbReference type="InterPro" id="IPR052636">
    <property type="entry name" value="UDP-D-xylose:L-fucose_XylT"/>
</dbReference>
<dbReference type="Proteomes" id="UP000179807">
    <property type="component" value="Unassembled WGS sequence"/>
</dbReference>
<dbReference type="OrthoDB" id="540503at2759"/>
<protein>
    <recommendedName>
        <fullName evidence="3">Nucleotide-diphospho-sugar transferase domain-containing protein</fullName>
    </recommendedName>
</protein>
<feature type="transmembrane region" description="Helical" evidence="2">
    <location>
        <begin position="23"/>
        <end position="41"/>
    </location>
</feature>
<gene>
    <name evidence="4" type="ORF">TRFO_05991</name>
</gene>
<evidence type="ECO:0000256" key="1">
    <source>
        <dbReference type="ARBA" id="ARBA00007033"/>
    </source>
</evidence>
<dbReference type="PANTHER" id="PTHR47032">
    <property type="entry name" value="UDP-D-XYLOSE:L-FUCOSE ALPHA-1,3-D-XYLOSYLTRANSFERASE-RELATED"/>
    <property type="match status" value="1"/>
</dbReference>
<name>A0A1J4K1X3_9EUKA</name>
<keyword evidence="2" id="KW-0812">Transmembrane</keyword>
<evidence type="ECO:0000256" key="2">
    <source>
        <dbReference type="SAM" id="Phobius"/>
    </source>
</evidence>
<comment type="similarity">
    <text evidence="1">Belongs to the glycosyltransferase 77 family.</text>
</comment>
<evidence type="ECO:0000259" key="3">
    <source>
        <dbReference type="Pfam" id="PF03407"/>
    </source>
</evidence>
<accession>A0A1J4K1X3</accession>
<dbReference type="GeneID" id="94827531"/>
<dbReference type="Pfam" id="PF03407">
    <property type="entry name" value="Nucleotid_trans"/>
    <property type="match status" value="1"/>
</dbReference>
<dbReference type="RefSeq" id="XP_068358527.1">
    <property type="nucleotide sequence ID" value="XM_068492827.1"/>
</dbReference>
<dbReference type="EMBL" id="MLAK01000760">
    <property type="protein sequence ID" value="OHT05391.1"/>
    <property type="molecule type" value="Genomic_DNA"/>
</dbReference>
<evidence type="ECO:0000313" key="5">
    <source>
        <dbReference type="Proteomes" id="UP000179807"/>
    </source>
</evidence>
<comment type="caution">
    <text evidence="4">The sequence shown here is derived from an EMBL/GenBank/DDBJ whole genome shotgun (WGS) entry which is preliminary data.</text>
</comment>
<proteinExistence type="inferred from homology"/>
<dbReference type="GO" id="GO:0016757">
    <property type="term" value="F:glycosyltransferase activity"/>
    <property type="evidence" value="ECO:0007669"/>
    <property type="project" value="TreeGrafter"/>
</dbReference>
<dbReference type="PANTHER" id="PTHR47032:SF1">
    <property type="entry name" value="UDP-D-XYLOSE:L-FUCOSE ALPHA-1,3-D-XYLOSYLTRANSFERASE-RELATED"/>
    <property type="match status" value="1"/>
</dbReference>
<keyword evidence="5" id="KW-1185">Reference proteome</keyword>
<keyword evidence="2" id="KW-1133">Transmembrane helix</keyword>
<dbReference type="SUPFAM" id="SSF53448">
    <property type="entry name" value="Nucleotide-diphospho-sugar transferases"/>
    <property type="match status" value="1"/>
</dbReference>
<dbReference type="VEuPathDB" id="TrichDB:TRFO_05991"/>
<feature type="domain" description="Nucleotide-diphospho-sugar transferase" evidence="3">
    <location>
        <begin position="145"/>
        <end position="372"/>
    </location>
</feature>
<keyword evidence="2" id="KW-0472">Membrane</keyword>
<dbReference type="GO" id="GO:0005794">
    <property type="term" value="C:Golgi apparatus"/>
    <property type="evidence" value="ECO:0007669"/>
    <property type="project" value="TreeGrafter"/>
</dbReference>
<evidence type="ECO:0000313" key="4">
    <source>
        <dbReference type="EMBL" id="OHT05391.1"/>
    </source>
</evidence>
<dbReference type="InterPro" id="IPR029044">
    <property type="entry name" value="Nucleotide-diphossugar_trans"/>
</dbReference>